<evidence type="ECO:0000256" key="5">
    <source>
        <dbReference type="SAM" id="MobiDB-lite"/>
    </source>
</evidence>
<dbReference type="SUPFAM" id="SSF57903">
    <property type="entry name" value="FYVE/PHD zinc finger"/>
    <property type="match status" value="1"/>
</dbReference>
<dbReference type="PROSITE" id="PS50280">
    <property type="entry name" value="SET"/>
    <property type="match status" value="1"/>
</dbReference>
<feature type="compositionally biased region" description="Low complexity" evidence="5">
    <location>
        <begin position="737"/>
        <end position="764"/>
    </location>
</feature>
<proteinExistence type="predicted"/>
<dbReference type="PROSITE" id="PS01359">
    <property type="entry name" value="ZF_PHD_1"/>
    <property type="match status" value="1"/>
</dbReference>
<feature type="compositionally biased region" description="Low complexity" evidence="5">
    <location>
        <begin position="188"/>
        <end position="199"/>
    </location>
</feature>
<dbReference type="CDD" id="cd15550">
    <property type="entry name" value="PHD_MLL5"/>
    <property type="match status" value="1"/>
</dbReference>
<dbReference type="Pfam" id="PF00856">
    <property type="entry name" value="SET"/>
    <property type="match status" value="1"/>
</dbReference>
<dbReference type="Pfam" id="PF20826">
    <property type="entry name" value="PHD_5"/>
    <property type="match status" value="1"/>
</dbReference>
<dbReference type="AlphaFoldDB" id="A0AAV2RQM2"/>
<dbReference type="GO" id="GO:0008276">
    <property type="term" value="F:protein methyltransferase activity"/>
    <property type="evidence" value="ECO:0007669"/>
    <property type="project" value="UniProtKB-ARBA"/>
</dbReference>
<keyword evidence="8" id="KW-1185">Reference proteome</keyword>
<feature type="region of interest" description="Disordered" evidence="5">
    <location>
        <begin position="1007"/>
        <end position="1071"/>
    </location>
</feature>
<dbReference type="GO" id="GO:0070210">
    <property type="term" value="C:Rpd3L-Expanded complex"/>
    <property type="evidence" value="ECO:0007669"/>
    <property type="project" value="TreeGrafter"/>
</dbReference>
<keyword evidence="1" id="KW-0479">Metal-binding</keyword>
<feature type="compositionally biased region" description="Polar residues" evidence="5">
    <location>
        <begin position="1018"/>
        <end position="1027"/>
    </location>
</feature>
<feature type="compositionally biased region" description="Low complexity" evidence="5">
    <location>
        <begin position="58"/>
        <end position="80"/>
    </location>
</feature>
<dbReference type="SMART" id="SM00317">
    <property type="entry name" value="SET"/>
    <property type="match status" value="1"/>
</dbReference>
<feature type="compositionally biased region" description="Polar residues" evidence="5">
    <location>
        <begin position="241"/>
        <end position="250"/>
    </location>
</feature>
<organism evidence="7 8">
    <name type="scientific">Meganyctiphanes norvegica</name>
    <name type="common">Northern krill</name>
    <name type="synonym">Thysanopoda norvegica</name>
    <dbReference type="NCBI Taxonomy" id="48144"/>
    <lineage>
        <taxon>Eukaryota</taxon>
        <taxon>Metazoa</taxon>
        <taxon>Ecdysozoa</taxon>
        <taxon>Arthropoda</taxon>
        <taxon>Crustacea</taxon>
        <taxon>Multicrustacea</taxon>
        <taxon>Malacostraca</taxon>
        <taxon>Eumalacostraca</taxon>
        <taxon>Eucarida</taxon>
        <taxon>Euphausiacea</taxon>
        <taxon>Euphausiidae</taxon>
        <taxon>Meganyctiphanes</taxon>
    </lineage>
</organism>
<dbReference type="GO" id="GO:0006355">
    <property type="term" value="P:regulation of DNA-templated transcription"/>
    <property type="evidence" value="ECO:0007669"/>
    <property type="project" value="TreeGrafter"/>
</dbReference>
<dbReference type="EMBL" id="CAXKWB010028549">
    <property type="protein sequence ID" value="CAL4133750.1"/>
    <property type="molecule type" value="Genomic_DNA"/>
</dbReference>
<feature type="region of interest" description="Disordered" evidence="5">
    <location>
        <begin position="363"/>
        <end position="423"/>
    </location>
</feature>
<dbReference type="CDD" id="cd10529">
    <property type="entry name" value="SET_SETD5-like"/>
    <property type="match status" value="1"/>
</dbReference>
<feature type="compositionally biased region" description="Polar residues" evidence="5">
    <location>
        <begin position="665"/>
        <end position="677"/>
    </location>
</feature>
<feature type="compositionally biased region" description="Basic residues" evidence="5">
    <location>
        <begin position="157"/>
        <end position="167"/>
    </location>
</feature>
<evidence type="ECO:0000313" key="8">
    <source>
        <dbReference type="Proteomes" id="UP001497623"/>
    </source>
</evidence>
<comment type="caution">
    <text evidence="7">The sequence shown here is derived from an EMBL/GenBank/DDBJ whole genome shotgun (WGS) entry which is preliminary data.</text>
</comment>
<dbReference type="GO" id="GO:0008170">
    <property type="term" value="F:N-methyltransferase activity"/>
    <property type="evidence" value="ECO:0007669"/>
    <property type="project" value="UniProtKB-ARBA"/>
</dbReference>
<name>A0AAV2RQM2_MEGNR</name>
<feature type="compositionally biased region" description="Pro residues" evidence="5">
    <location>
        <begin position="95"/>
        <end position="110"/>
    </location>
</feature>
<dbReference type="FunFam" id="3.30.40.10:FF:000150">
    <property type="entry name" value="Inactive histone-lysine N-methyltransferase 2E"/>
    <property type="match status" value="1"/>
</dbReference>
<dbReference type="GO" id="GO:0006325">
    <property type="term" value="P:chromatin organization"/>
    <property type="evidence" value="ECO:0007669"/>
    <property type="project" value="UniProtKB-KW"/>
</dbReference>
<dbReference type="PANTHER" id="PTHR46462:SF3">
    <property type="entry name" value="UPSET, ISOFORM A"/>
    <property type="match status" value="1"/>
</dbReference>
<feature type="compositionally biased region" description="Acidic residues" evidence="5">
    <location>
        <begin position="276"/>
        <end position="291"/>
    </location>
</feature>
<evidence type="ECO:0000256" key="3">
    <source>
        <dbReference type="ARBA" id="ARBA00022833"/>
    </source>
</evidence>
<gene>
    <name evidence="7" type="ORF">MNOR_LOCUS27316</name>
</gene>
<keyword evidence="2" id="KW-0863">Zinc-finger</keyword>
<dbReference type="PANTHER" id="PTHR46462">
    <property type="entry name" value="UPSET, ISOFORM A"/>
    <property type="match status" value="1"/>
</dbReference>
<feature type="compositionally biased region" description="Low complexity" evidence="5">
    <location>
        <begin position="168"/>
        <end position="181"/>
    </location>
</feature>
<dbReference type="SMART" id="SM00249">
    <property type="entry name" value="PHD"/>
    <property type="match status" value="1"/>
</dbReference>
<dbReference type="InterPro" id="IPR001965">
    <property type="entry name" value="Znf_PHD"/>
</dbReference>
<feature type="compositionally biased region" description="Low complexity" evidence="5">
    <location>
        <begin position="1047"/>
        <end position="1057"/>
    </location>
</feature>
<feature type="region of interest" description="Disordered" evidence="5">
    <location>
        <begin position="50"/>
        <end position="199"/>
    </location>
</feature>
<protein>
    <recommendedName>
        <fullName evidence="6">SET domain-containing protein</fullName>
    </recommendedName>
</protein>
<dbReference type="GO" id="GO:0034967">
    <property type="term" value="C:Set3 complex"/>
    <property type="evidence" value="ECO:0007669"/>
    <property type="project" value="TreeGrafter"/>
</dbReference>
<dbReference type="Gene3D" id="2.170.270.10">
    <property type="entry name" value="SET domain"/>
    <property type="match status" value="1"/>
</dbReference>
<dbReference type="InterPro" id="IPR046341">
    <property type="entry name" value="SET_dom_sf"/>
</dbReference>
<dbReference type="InterPro" id="IPR013083">
    <property type="entry name" value="Znf_RING/FYVE/PHD"/>
</dbReference>
<evidence type="ECO:0000256" key="4">
    <source>
        <dbReference type="ARBA" id="ARBA00022853"/>
    </source>
</evidence>
<sequence length="1112" mass="121757">MSLVVHKLVLNPGGGATSNTQPTHHVTLAAYTAHTRSNVLSSVGRPVEGLASNAMNNSSHYTTHSSSSSSTSSSSSSSSSRHILPFVLQDHNYGAPPPPTPPQSPPPATPPVTAANLSYNNHHTYHSTSNNHHPSRHHSTQHHQTSSSHQLQTYHPQSHHQAHHNAHHSSSSSSSSSSSNHQPHHGISHSISSSSSSINNNRILPNLSSLPLHRQQFMPHPKTSIFPSPHIPPPPVELHQLSPNSGPGLSTTTTTTKSDNDSRLSDRSSSVGPSGEETETAPEGEGDEQDDSITRCVCDFTHDDGYMIQCDRCFVWQHVDCMEIDRNNIPDEYLCEACEPRSIDRLKARALQIRRRQEIKAHLARLSSSDSDDNMPAIKNRSASKQPEQKKVLKKKKVKTTKESKKTSKGSSTPLKKNSPTLLCGTNNNVLSSGFEEKERKVVFKSRRRKSSSMSGTEVVSDDSSSGLMERLRTWVEGYEEAVTNHYSPELRARVHAARINGVSADLKASTHGAVLGHRCRVMENPVPLFDVFDSKILIAATRLQANTALIEFQGKYLLSSQWNAHHSHGATQPFMPYVLQYYMPKEGLTVCVDARTYGNDARFARRSCNPNAEIRHVVERGSLHLYLVARQDIQESQEITIPMDTANSQLDLMCCSPLSHNCPASRSAVSPTSGNSIPLHKRNGLVSNKKSAKKYPLPVQQRTRTTSTDSREASSNMIATPSSPVTPIKQRRTSGASKSPAKSPGNASSSSSSPEDSGKDSSGGNHSTTPGTPDASKVSDKNRKMTREERKILAIEKAFERMEKAAMRRQEMEKKKTEDKGKDKEDKRKKSECMSMTDDDKSSADECGRLTPGQDRSRRRGKKGKGKGTPQKRVNRPDSTASDLTGDESSCPGMMSPAGSSSAPTMEGIALTFTSPNIAQNTGGSFRFPKTKKALMNEWMNETVDPVLPTSSGTAEFVPGVQECYMRSPATILRRSVSAAPIVPGAPVPSVCSAKKRWLRQAISEENPATEHMQLNGICSSPSRPDSPSAGGDYITPLKKRRMARESMSSEQSSTPPSTPVHSNSVEEDKTIEELTTWVEMAGKHKSQQCLDSYTNEWPFIERSHLGNNHR</sequence>
<evidence type="ECO:0000313" key="7">
    <source>
        <dbReference type="EMBL" id="CAL4133750.1"/>
    </source>
</evidence>
<evidence type="ECO:0000256" key="1">
    <source>
        <dbReference type="ARBA" id="ARBA00022723"/>
    </source>
</evidence>
<feature type="compositionally biased region" description="Low complexity" evidence="5">
    <location>
        <begin position="142"/>
        <end position="156"/>
    </location>
</feature>
<evidence type="ECO:0000256" key="2">
    <source>
        <dbReference type="ARBA" id="ARBA00022771"/>
    </source>
</evidence>
<evidence type="ECO:0000259" key="6">
    <source>
        <dbReference type="PROSITE" id="PS50280"/>
    </source>
</evidence>
<dbReference type="Proteomes" id="UP001497623">
    <property type="component" value="Unassembled WGS sequence"/>
</dbReference>
<dbReference type="Gene3D" id="3.30.40.10">
    <property type="entry name" value="Zinc/RING finger domain, C3HC4 (zinc finger)"/>
    <property type="match status" value="1"/>
</dbReference>
<reference evidence="7 8" key="1">
    <citation type="submission" date="2024-05" db="EMBL/GenBank/DDBJ databases">
        <authorList>
            <person name="Wallberg A."/>
        </authorList>
    </citation>
    <scope>NUCLEOTIDE SEQUENCE [LARGE SCALE GENOMIC DNA]</scope>
</reference>
<feature type="region of interest" description="Disordered" evidence="5">
    <location>
        <begin position="219"/>
        <end position="291"/>
    </location>
</feature>
<dbReference type="InterPro" id="IPR019786">
    <property type="entry name" value="Zinc_finger_PHD-type_CS"/>
</dbReference>
<dbReference type="InterPro" id="IPR001214">
    <property type="entry name" value="SET_dom"/>
</dbReference>
<feature type="compositionally biased region" description="Basic residues" evidence="5">
    <location>
        <begin position="858"/>
        <end position="867"/>
    </location>
</feature>
<feature type="compositionally biased region" description="Basic and acidic residues" evidence="5">
    <location>
        <begin position="778"/>
        <end position="849"/>
    </location>
</feature>
<dbReference type="GO" id="GO:0008757">
    <property type="term" value="F:S-adenosylmethionine-dependent methyltransferase activity"/>
    <property type="evidence" value="ECO:0007669"/>
    <property type="project" value="UniProtKB-ARBA"/>
</dbReference>
<feature type="compositionally biased region" description="Low complexity" evidence="5">
    <location>
        <begin position="111"/>
        <end position="132"/>
    </location>
</feature>
<dbReference type="SUPFAM" id="SSF82199">
    <property type="entry name" value="SET domain"/>
    <property type="match status" value="1"/>
</dbReference>
<feature type="compositionally biased region" description="Polar residues" evidence="5">
    <location>
        <begin position="717"/>
        <end position="726"/>
    </location>
</feature>
<keyword evidence="3" id="KW-0862">Zinc</keyword>
<dbReference type="GO" id="GO:0008270">
    <property type="term" value="F:zinc ion binding"/>
    <property type="evidence" value="ECO:0007669"/>
    <property type="project" value="UniProtKB-KW"/>
</dbReference>
<accession>A0AAV2RQM2</accession>
<dbReference type="InterPro" id="IPR011011">
    <property type="entry name" value="Znf_FYVE_PHD"/>
</dbReference>
<feature type="domain" description="SET" evidence="6">
    <location>
        <begin position="528"/>
        <end position="645"/>
    </location>
</feature>
<keyword evidence="4" id="KW-0156">Chromatin regulator</keyword>
<feature type="region of interest" description="Disordered" evidence="5">
    <location>
        <begin position="665"/>
        <end position="906"/>
    </location>
</feature>